<dbReference type="PANTHER" id="PTHR34062:SF1">
    <property type="entry name" value="NADH-UBIQUINONE OXIDOREDUCTASE 21KDA SUBUNIT N-TERMINAL DOMAIN-CONTAINING PROTEIN"/>
    <property type="match status" value="1"/>
</dbReference>
<feature type="transmembrane region" description="Helical" evidence="1">
    <location>
        <begin position="54"/>
        <end position="74"/>
    </location>
</feature>
<reference evidence="3" key="1">
    <citation type="submission" date="2021-01" db="EMBL/GenBank/DDBJ databases">
        <authorList>
            <person name="Corre E."/>
            <person name="Pelletier E."/>
            <person name="Niang G."/>
            <person name="Scheremetjew M."/>
            <person name="Finn R."/>
            <person name="Kale V."/>
            <person name="Holt S."/>
            <person name="Cochrane G."/>
            <person name="Meng A."/>
            <person name="Brown T."/>
            <person name="Cohen L."/>
        </authorList>
    </citation>
    <scope>NUCLEOTIDE SEQUENCE</scope>
    <source>
        <strain evidence="3">SoJaBio B1-5/56/2</strain>
    </source>
</reference>
<protein>
    <recommendedName>
        <fullName evidence="2">NADH-ubiquinone oxidoreductase 21kDa subunit N-terminal domain-containing protein</fullName>
    </recommendedName>
</protein>
<keyword evidence="1" id="KW-0472">Membrane</keyword>
<evidence type="ECO:0000259" key="2">
    <source>
        <dbReference type="Pfam" id="PF10785"/>
    </source>
</evidence>
<dbReference type="InterPro" id="IPR019721">
    <property type="entry name" value="NADH-UbQ_OxRdtase_su21_N"/>
</dbReference>
<dbReference type="PANTHER" id="PTHR34062">
    <property type="entry name" value="OXIDOREDUCTASE 21 KDA SUBUNIT, PUTATIVE (AFU_ORTHOLOGUE AFUA_4G04750)-RELATED"/>
    <property type="match status" value="1"/>
</dbReference>
<dbReference type="Pfam" id="PF10785">
    <property type="entry name" value="NADH-u_ox-rdase"/>
    <property type="match status" value="1"/>
</dbReference>
<feature type="domain" description="NADH-ubiquinone oxidoreductase 21kDa subunit N-terminal" evidence="2">
    <location>
        <begin position="8"/>
        <end position="85"/>
    </location>
</feature>
<accession>A0A7S4N8J9</accession>
<dbReference type="EMBL" id="HBKR01002728">
    <property type="protein sequence ID" value="CAE2271536.1"/>
    <property type="molecule type" value="Transcribed_RNA"/>
</dbReference>
<dbReference type="AlphaFoldDB" id="A0A7S4N8J9"/>
<organism evidence="3">
    <name type="scientific">Paramoeba aestuarina</name>
    <dbReference type="NCBI Taxonomy" id="180227"/>
    <lineage>
        <taxon>Eukaryota</taxon>
        <taxon>Amoebozoa</taxon>
        <taxon>Discosea</taxon>
        <taxon>Flabellinia</taxon>
        <taxon>Dactylopodida</taxon>
        <taxon>Paramoebidae</taxon>
        <taxon>Paramoeba</taxon>
    </lineage>
</organism>
<keyword evidence="1" id="KW-0812">Transmembrane</keyword>
<sequence length="99" mass="10994">MGFSLDQPTYPVVHPNPRPGKVLKNLSFTDLGWIAAFTLVSAPYMYMKGKPIRVASMWYGGGIGFCAGVCFAYQNSFKRFAGVSENAKLVKKYGEYKPE</sequence>
<dbReference type="InterPro" id="IPR053229">
    <property type="entry name" value="NADH-Q_oxidrdct_subunit"/>
</dbReference>
<gene>
    <name evidence="3" type="ORF">NAES01612_LOCUS1810</name>
</gene>
<name>A0A7S4N8J9_9EUKA</name>
<keyword evidence="1" id="KW-1133">Transmembrane helix</keyword>
<evidence type="ECO:0000313" key="3">
    <source>
        <dbReference type="EMBL" id="CAE2271536.1"/>
    </source>
</evidence>
<proteinExistence type="predicted"/>
<evidence type="ECO:0000256" key="1">
    <source>
        <dbReference type="SAM" id="Phobius"/>
    </source>
</evidence>